<dbReference type="InterPro" id="IPR050539">
    <property type="entry name" value="ThrE_Dicarb/AminoAcid_Exp"/>
</dbReference>
<evidence type="ECO:0000256" key="4">
    <source>
        <dbReference type="ARBA" id="ARBA00022989"/>
    </source>
</evidence>
<dbReference type="EMBL" id="WISR01000190">
    <property type="protein sequence ID" value="MQW35553.1"/>
    <property type="molecule type" value="Genomic_DNA"/>
</dbReference>
<reference evidence="10 11" key="1">
    <citation type="journal article" date="2013" name="Genome Biol.">
        <title>Comparative genomics of the core and accessory genomes of 48 Sinorhizobium strains comprising five genospecies.</title>
        <authorList>
            <person name="Sugawara M."/>
            <person name="Epstein B."/>
            <person name="Badgley B.D."/>
            <person name="Unno T."/>
            <person name="Xu L."/>
            <person name="Reese J."/>
            <person name="Gyaneshwar P."/>
            <person name="Denny R."/>
            <person name="Mudge J."/>
            <person name="Bharti A.K."/>
            <person name="Farmer A.D."/>
            <person name="May G.D."/>
            <person name="Woodward J.E."/>
            <person name="Medigue C."/>
            <person name="Vallenet D."/>
            <person name="Lajus A."/>
            <person name="Rouy Z."/>
            <person name="Martinez-Vaz B."/>
            <person name="Tiffin P."/>
            <person name="Young N.D."/>
            <person name="Sadowsky M.J."/>
        </authorList>
    </citation>
    <scope>NUCLEOTIDE SEQUENCE [LARGE SCALE GENOMIC DNA]</scope>
    <source>
        <strain evidence="10 11">N6B1</strain>
    </source>
</reference>
<evidence type="ECO:0000313" key="11">
    <source>
        <dbReference type="Proteomes" id="UP000429484"/>
    </source>
</evidence>
<evidence type="ECO:0000256" key="6">
    <source>
        <dbReference type="ARBA" id="ARBA00034125"/>
    </source>
</evidence>
<feature type="domain" description="Threonine/Serine exporter ThrE" evidence="9">
    <location>
        <begin position="287"/>
        <end position="412"/>
    </location>
</feature>
<evidence type="ECO:0000259" key="9">
    <source>
        <dbReference type="Pfam" id="PF12821"/>
    </source>
</evidence>
<keyword evidence="3 7" id="KW-0812">Transmembrane</keyword>
<dbReference type="GO" id="GO:0005886">
    <property type="term" value="C:plasma membrane"/>
    <property type="evidence" value="ECO:0007669"/>
    <property type="project" value="UniProtKB-SubCell"/>
</dbReference>
<accession>A0AAW9TUI9</accession>
<keyword evidence="2" id="KW-1003">Cell membrane</keyword>
<dbReference type="InterPro" id="IPR024528">
    <property type="entry name" value="ThrE_2"/>
</dbReference>
<dbReference type="Proteomes" id="UP000429484">
    <property type="component" value="Unassembled WGS sequence"/>
</dbReference>
<dbReference type="GeneID" id="25011458"/>
<feature type="transmembrane region" description="Helical" evidence="7">
    <location>
        <begin position="331"/>
        <end position="351"/>
    </location>
</feature>
<dbReference type="PANTHER" id="PTHR34390">
    <property type="entry name" value="UPF0442 PROTEIN YJJB-RELATED"/>
    <property type="match status" value="1"/>
</dbReference>
<comment type="caution">
    <text evidence="10">The sequence shown here is derived from an EMBL/GenBank/DDBJ whole genome shotgun (WGS) entry which is preliminary data.</text>
</comment>
<feature type="domain" description="Threonine/serine exporter-like N-terminal" evidence="8">
    <location>
        <begin position="21"/>
        <end position="263"/>
    </location>
</feature>
<dbReference type="Pfam" id="PF06738">
    <property type="entry name" value="ThrE"/>
    <property type="match status" value="1"/>
</dbReference>
<evidence type="ECO:0000259" key="8">
    <source>
        <dbReference type="Pfam" id="PF06738"/>
    </source>
</evidence>
<organism evidence="10 11">
    <name type="scientific">Rhizobium meliloti</name>
    <name type="common">Ensifer meliloti</name>
    <name type="synonym">Sinorhizobium meliloti</name>
    <dbReference type="NCBI Taxonomy" id="382"/>
    <lineage>
        <taxon>Bacteria</taxon>
        <taxon>Pseudomonadati</taxon>
        <taxon>Pseudomonadota</taxon>
        <taxon>Alphaproteobacteria</taxon>
        <taxon>Hyphomicrobiales</taxon>
        <taxon>Rhizobiaceae</taxon>
        <taxon>Sinorhizobium/Ensifer group</taxon>
        <taxon>Sinorhizobium</taxon>
    </lineage>
</organism>
<feature type="transmembrane region" description="Helical" evidence="7">
    <location>
        <begin position="283"/>
        <end position="301"/>
    </location>
</feature>
<evidence type="ECO:0000256" key="1">
    <source>
        <dbReference type="ARBA" id="ARBA00004651"/>
    </source>
</evidence>
<dbReference type="GO" id="GO:0022857">
    <property type="term" value="F:transmembrane transporter activity"/>
    <property type="evidence" value="ECO:0007669"/>
    <property type="project" value="InterPro"/>
</dbReference>
<comment type="subcellular location">
    <subcellularLocation>
        <location evidence="1">Cell membrane</location>
        <topology evidence="1">Multi-pass membrane protein</topology>
    </subcellularLocation>
</comment>
<protein>
    <submittedName>
        <fullName evidence="10">Threonine/serine exporter family protein</fullName>
    </submittedName>
</protein>
<comment type="similarity">
    <text evidence="6">Belongs to the ThrE exporter (TC 2.A.79) family.</text>
</comment>
<dbReference type="PANTHER" id="PTHR34390:SF2">
    <property type="entry name" value="SUCCINATE TRANSPORTER SUBUNIT YJJP-RELATED"/>
    <property type="match status" value="1"/>
</dbReference>
<evidence type="ECO:0000256" key="7">
    <source>
        <dbReference type="SAM" id="Phobius"/>
    </source>
</evidence>
<feature type="transmembrane region" description="Helical" evidence="7">
    <location>
        <begin position="208"/>
        <end position="231"/>
    </location>
</feature>
<dbReference type="RefSeq" id="WP_014989868.1">
    <property type="nucleotide sequence ID" value="NZ_CP009145.1"/>
</dbReference>
<gene>
    <name evidence="10" type="ORF">GHK53_22995</name>
</gene>
<keyword evidence="5 7" id="KW-0472">Membrane</keyword>
<dbReference type="Pfam" id="PF12821">
    <property type="entry name" value="ThrE_2"/>
    <property type="match status" value="1"/>
</dbReference>
<dbReference type="InterPro" id="IPR010619">
    <property type="entry name" value="ThrE-like_N"/>
</dbReference>
<name>A0AAW9TUI9_RHIML</name>
<evidence type="ECO:0000256" key="3">
    <source>
        <dbReference type="ARBA" id="ARBA00022692"/>
    </source>
</evidence>
<sequence length="419" mass="44029">MTQSADNKRPDSGVSDDSINMLLRFAVMMLRSGGTAIRTRELVGAMAHRLNLETPSVSLTLESVTLSVYHGSEQFVAMREVGPPGIDFRRIGELERLANALEPTAPPHRIAKELAEIEARAPQYTGWQMAIAIGLASGGFAFLNGAALPEMASAAIGGGIGQGLRWWLTRRQLTHFGTAALAAITAAGTYVLVAALARRAGFAFSHYAAGFISTILFLIPGVSLIAGLFDLLQHQTVAALSRLAYGALILFIVASGLSIVVTVAAIELLPRSAPAELAYPLRLSLRAVASFVAGCGFAMLFNSTPLSLVVAGIVALAANSVRLVLIDMGMLLAPAAFIAALLIGIIAILVSRRLDAELMAIVTAPVVIMIPGLYVFEMLVLLNRGQTLEAMQASGAGIFVISALAMGLSVARLAVPWES</sequence>
<feature type="transmembrane region" description="Helical" evidence="7">
    <location>
        <begin position="243"/>
        <end position="263"/>
    </location>
</feature>
<feature type="transmembrane region" description="Helical" evidence="7">
    <location>
        <begin position="173"/>
        <end position="196"/>
    </location>
</feature>
<proteinExistence type="inferred from homology"/>
<evidence type="ECO:0000256" key="2">
    <source>
        <dbReference type="ARBA" id="ARBA00022475"/>
    </source>
</evidence>
<dbReference type="GO" id="GO:0015744">
    <property type="term" value="P:succinate transport"/>
    <property type="evidence" value="ECO:0007669"/>
    <property type="project" value="TreeGrafter"/>
</dbReference>
<dbReference type="KEGG" id="smer:DU99_24195"/>
<feature type="transmembrane region" description="Helical" evidence="7">
    <location>
        <begin position="358"/>
        <end position="376"/>
    </location>
</feature>
<evidence type="ECO:0000313" key="10">
    <source>
        <dbReference type="EMBL" id="MQW35553.1"/>
    </source>
</evidence>
<dbReference type="AlphaFoldDB" id="A0AAW9TUI9"/>
<keyword evidence="4 7" id="KW-1133">Transmembrane helix</keyword>
<feature type="transmembrane region" description="Helical" evidence="7">
    <location>
        <begin position="396"/>
        <end position="415"/>
    </location>
</feature>
<evidence type="ECO:0000256" key="5">
    <source>
        <dbReference type="ARBA" id="ARBA00023136"/>
    </source>
</evidence>